<accession>A0A9D4GRL6</accession>
<dbReference type="Proteomes" id="UP000828390">
    <property type="component" value="Unassembled WGS sequence"/>
</dbReference>
<gene>
    <name evidence="1" type="ORF">DPMN_124108</name>
</gene>
<protein>
    <submittedName>
        <fullName evidence="1">Uncharacterized protein</fullName>
    </submittedName>
</protein>
<proteinExistence type="predicted"/>
<keyword evidence="2" id="KW-1185">Reference proteome</keyword>
<dbReference type="AlphaFoldDB" id="A0A9D4GRL6"/>
<comment type="caution">
    <text evidence="1">The sequence shown here is derived from an EMBL/GenBank/DDBJ whole genome shotgun (WGS) entry which is preliminary data.</text>
</comment>
<sequence>MELGIEMIISEVQQKRHKQNLRLHHGQIISTRRPNRVLTRRIAVALGIDQRIDAESVFTSRTFAEVMEWLDVSFEEEVVTTAQHDLKRTVDMLKINLKVATTRICY</sequence>
<evidence type="ECO:0000313" key="1">
    <source>
        <dbReference type="EMBL" id="KAH3822331.1"/>
    </source>
</evidence>
<evidence type="ECO:0000313" key="2">
    <source>
        <dbReference type="Proteomes" id="UP000828390"/>
    </source>
</evidence>
<reference evidence="1" key="2">
    <citation type="submission" date="2020-11" db="EMBL/GenBank/DDBJ databases">
        <authorList>
            <person name="McCartney M.A."/>
            <person name="Auch B."/>
            <person name="Kono T."/>
            <person name="Mallez S."/>
            <person name="Becker A."/>
            <person name="Gohl D.M."/>
            <person name="Silverstein K.A.T."/>
            <person name="Koren S."/>
            <person name="Bechman K.B."/>
            <person name="Herman A."/>
            <person name="Abrahante J.E."/>
            <person name="Garbe J."/>
        </authorList>
    </citation>
    <scope>NUCLEOTIDE SEQUENCE</scope>
    <source>
        <strain evidence="1">Duluth1</strain>
        <tissue evidence="1">Whole animal</tissue>
    </source>
</reference>
<name>A0A9D4GRL6_DREPO</name>
<reference evidence="1" key="1">
    <citation type="journal article" date="2019" name="bioRxiv">
        <title>The Genome of the Zebra Mussel, Dreissena polymorpha: A Resource for Invasive Species Research.</title>
        <authorList>
            <person name="McCartney M.A."/>
            <person name="Auch B."/>
            <person name="Kono T."/>
            <person name="Mallez S."/>
            <person name="Zhang Y."/>
            <person name="Obille A."/>
            <person name="Becker A."/>
            <person name="Abrahante J.E."/>
            <person name="Garbe J."/>
            <person name="Badalamenti J.P."/>
            <person name="Herman A."/>
            <person name="Mangelson H."/>
            <person name="Liachko I."/>
            <person name="Sullivan S."/>
            <person name="Sone E.D."/>
            <person name="Koren S."/>
            <person name="Silverstein K.A.T."/>
            <person name="Beckman K.B."/>
            <person name="Gohl D.M."/>
        </authorList>
    </citation>
    <scope>NUCLEOTIDE SEQUENCE</scope>
    <source>
        <strain evidence="1">Duluth1</strain>
        <tissue evidence="1">Whole animal</tissue>
    </source>
</reference>
<dbReference type="EMBL" id="JAIWYP010000005">
    <property type="protein sequence ID" value="KAH3822331.1"/>
    <property type="molecule type" value="Genomic_DNA"/>
</dbReference>
<organism evidence="1 2">
    <name type="scientific">Dreissena polymorpha</name>
    <name type="common">Zebra mussel</name>
    <name type="synonym">Mytilus polymorpha</name>
    <dbReference type="NCBI Taxonomy" id="45954"/>
    <lineage>
        <taxon>Eukaryota</taxon>
        <taxon>Metazoa</taxon>
        <taxon>Spiralia</taxon>
        <taxon>Lophotrochozoa</taxon>
        <taxon>Mollusca</taxon>
        <taxon>Bivalvia</taxon>
        <taxon>Autobranchia</taxon>
        <taxon>Heteroconchia</taxon>
        <taxon>Euheterodonta</taxon>
        <taxon>Imparidentia</taxon>
        <taxon>Neoheterodontei</taxon>
        <taxon>Myida</taxon>
        <taxon>Dreissenoidea</taxon>
        <taxon>Dreissenidae</taxon>
        <taxon>Dreissena</taxon>
    </lineage>
</organism>